<accession>A0ABW3U4G3</accession>
<comment type="caution">
    <text evidence="2">The sequence shown here is derived from an EMBL/GenBank/DDBJ whole genome shotgun (WGS) entry which is preliminary data.</text>
</comment>
<keyword evidence="3" id="KW-1185">Reference proteome</keyword>
<evidence type="ECO:0000313" key="2">
    <source>
        <dbReference type="EMBL" id="MFD1215414.1"/>
    </source>
</evidence>
<reference evidence="3" key="1">
    <citation type="journal article" date="2019" name="Int. J. Syst. Evol. Microbiol.">
        <title>The Global Catalogue of Microorganisms (GCM) 10K type strain sequencing project: providing services to taxonomists for standard genome sequencing and annotation.</title>
        <authorList>
            <consortium name="The Broad Institute Genomics Platform"/>
            <consortium name="The Broad Institute Genome Sequencing Center for Infectious Disease"/>
            <person name="Wu L."/>
            <person name="Ma J."/>
        </authorList>
    </citation>
    <scope>NUCLEOTIDE SEQUENCE [LARGE SCALE GENOMIC DNA]</scope>
    <source>
        <strain evidence="3">CCUG 54356</strain>
    </source>
</reference>
<evidence type="ECO:0000259" key="1">
    <source>
        <dbReference type="Pfam" id="PF09413"/>
    </source>
</evidence>
<dbReference type="Proteomes" id="UP001597264">
    <property type="component" value="Unassembled WGS sequence"/>
</dbReference>
<feature type="domain" description="DUF2007" evidence="1">
    <location>
        <begin position="4"/>
        <end position="70"/>
    </location>
</feature>
<dbReference type="RefSeq" id="WP_230437840.1">
    <property type="nucleotide sequence ID" value="NZ_CP087715.1"/>
</dbReference>
<sequence>MASKIYTTRDELLGSYLRNLLESAGYSVLTQHTRTESSTESGLNSLDWCSELWLIRDSELANARELLQEALADSA</sequence>
<proteinExistence type="predicted"/>
<organism evidence="2 3">
    <name type="scientific">Microbulbifer celer</name>
    <dbReference type="NCBI Taxonomy" id="435905"/>
    <lineage>
        <taxon>Bacteria</taxon>
        <taxon>Pseudomonadati</taxon>
        <taxon>Pseudomonadota</taxon>
        <taxon>Gammaproteobacteria</taxon>
        <taxon>Cellvibrionales</taxon>
        <taxon>Microbulbiferaceae</taxon>
        <taxon>Microbulbifer</taxon>
    </lineage>
</organism>
<dbReference type="Pfam" id="PF09413">
    <property type="entry name" value="DUF2007"/>
    <property type="match status" value="1"/>
</dbReference>
<gene>
    <name evidence="2" type="ORF">ACFQ2X_02280</name>
</gene>
<protein>
    <submittedName>
        <fullName evidence="2">Signal transducing protein</fullName>
    </submittedName>
</protein>
<name>A0ABW3U4G3_9GAMM</name>
<dbReference type="InterPro" id="IPR018551">
    <property type="entry name" value="DUF2007"/>
</dbReference>
<evidence type="ECO:0000313" key="3">
    <source>
        <dbReference type="Proteomes" id="UP001597264"/>
    </source>
</evidence>
<dbReference type="EMBL" id="JBHTLR010000004">
    <property type="protein sequence ID" value="MFD1215414.1"/>
    <property type="molecule type" value="Genomic_DNA"/>
</dbReference>